<dbReference type="GeneID" id="19947935"/>
<dbReference type="AlphaFoldDB" id="T0QNU9"/>
<protein>
    <submittedName>
        <fullName evidence="1">Uncharacterized protein</fullName>
    </submittedName>
</protein>
<dbReference type="Proteomes" id="UP000030762">
    <property type="component" value="Unassembled WGS sequence"/>
</dbReference>
<keyword evidence="2" id="KW-1185">Reference proteome</keyword>
<organism evidence="1 2">
    <name type="scientific">Saprolegnia diclina (strain VS20)</name>
    <dbReference type="NCBI Taxonomy" id="1156394"/>
    <lineage>
        <taxon>Eukaryota</taxon>
        <taxon>Sar</taxon>
        <taxon>Stramenopiles</taxon>
        <taxon>Oomycota</taxon>
        <taxon>Saprolegniomycetes</taxon>
        <taxon>Saprolegniales</taxon>
        <taxon>Saprolegniaceae</taxon>
        <taxon>Saprolegnia</taxon>
    </lineage>
</organism>
<gene>
    <name evidence="1" type="ORF">SDRG_07208</name>
</gene>
<dbReference type="eggNOG" id="ENOG502S7VY">
    <property type="taxonomic scope" value="Eukaryota"/>
</dbReference>
<dbReference type="OrthoDB" id="68301at2759"/>
<dbReference type="RefSeq" id="XP_008611250.1">
    <property type="nucleotide sequence ID" value="XM_008613028.1"/>
</dbReference>
<name>T0QNU9_SAPDV</name>
<proteinExistence type="predicted"/>
<sequence length="134" mass="14492">MASPSETPLRVSPFFPRAPKACKAVAEPFFTCLHSHGKQPEGVSDPDAGTKAMAICAAQLQAYNQCVDQALTNKPKKLFRVPEAYRTLSTVRSSLASPRADRGVALWLPVPGEALGAMGSWAEDVQRVHILYVL</sequence>
<dbReference type="EMBL" id="JH767151">
    <property type="protein sequence ID" value="EQC35500.1"/>
    <property type="molecule type" value="Genomic_DNA"/>
</dbReference>
<evidence type="ECO:0000313" key="1">
    <source>
        <dbReference type="EMBL" id="EQC35500.1"/>
    </source>
</evidence>
<dbReference type="InParanoid" id="T0QNU9"/>
<reference evidence="1 2" key="1">
    <citation type="submission" date="2012-04" db="EMBL/GenBank/DDBJ databases">
        <title>The Genome Sequence of Saprolegnia declina VS20.</title>
        <authorList>
            <consortium name="The Broad Institute Genome Sequencing Platform"/>
            <person name="Russ C."/>
            <person name="Nusbaum C."/>
            <person name="Tyler B."/>
            <person name="van West P."/>
            <person name="Dieguez-Uribeondo J."/>
            <person name="de Bruijn I."/>
            <person name="Tripathy S."/>
            <person name="Jiang R."/>
            <person name="Young S.K."/>
            <person name="Zeng Q."/>
            <person name="Gargeya S."/>
            <person name="Fitzgerald M."/>
            <person name="Haas B."/>
            <person name="Abouelleil A."/>
            <person name="Alvarado L."/>
            <person name="Arachchi H.M."/>
            <person name="Berlin A."/>
            <person name="Chapman S.B."/>
            <person name="Goldberg J."/>
            <person name="Griggs A."/>
            <person name="Gujja S."/>
            <person name="Hansen M."/>
            <person name="Howarth C."/>
            <person name="Imamovic A."/>
            <person name="Larimer J."/>
            <person name="McCowen C."/>
            <person name="Montmayeur A."/>
            <person name="Murphy C."/>
            <person name="Neiman D."/>
            <person name="Pearson M."/>
            <person name="Priest M."/>
            <person name="Roberts A."/>
            <person name="Saif S."/>
            <person name="Shea T."/>
            <person name="Sisk P."/>
            <person name="Sykes S."/>
            <person name="Wortman J."/>
            <person name="Nusbaum C."/>
            <person name="Birren B."/>
        </authorList>
    </citation>
    <scope>NUCLEOTIDE SEQUENCE [LARGE SCALE GENOMIC DNA]</scope>
    <source>
        <strain evidence="1 2">VS20</strain>
    </source>
</reference>
<accession>T0QNU9</accession>
<dbReference type="VEuPathDB" id="FungiDB:SDRG_07208"/>
<evidence type="ECO:0000313" key="2">
    <source>
        <dbReference type="Proteomes" id="UP000030762"/>
    </source>
</evidence>